<name>A0ABV0ZST9_9TELE</name>
<dbReference type="EMBL" id="JAHRIP010071421">
    <property type="protein sequence ID" value="MEQ2309205.1"/>
    <property type="molecule type" value="Genomic_DNA"/>
</dbReference>
<evidence type="ECO:0000313" key="2">
    <source>
        <dbReference type="Proteomes" id="UP001469553"/>
    </source>
</evidence>
<accession>A0ABV0ZST9</accession>
<dbReference type="Proteomes" id="UP001469553">
    <property type="component" value="Unassembled WGS sequence"/>
</dbReference>
<evidence type="ECO:0000313" key="1">
    <source>
        <dbReference type="EMBL" id="MEQ2309205.1"/>
    </source>
</evidence>
<proteinExistence type="predicted"/>
<sequence>MSHNITQTSTSFCQVNNHKAWLGSNSNAMTSIRLLLTPPCRITCMFSAPVGLTMTAEASALDDYIKKYPHWKGGSTLSTFRQTSPPGLVMYALSRTFSTKVRQSGSHFHGVWICVCALQQQLSHSQSASLLRRKILID</sequence>
<comment type="caution">
    <text evidence="1">The sequence shown here is derived from an EMBL/GenBank/DDBJ whole genome shotgun (WGS) entry which is preliminary data.</text>
</comment>
<keyword evidence="2" id="KW-1185">Reference proteome</keyword>
<gene>
    <name evidence="1" type="ORF">AMECASPLE_036084</name>
</gene>
<reference evidence="1 2" key="1">
    <citation type="submission" date="2021-06" db="EMBL/GenBank/DDBJ databases">
        <authorList>
            <person name="Palmer J.M."/>
        </authorList>
    </citation>
    <scope>NUCLEOTIDE SEQUENCE [LARGE SCALE GENOMIC DNA]</scope>
    <source>
        <strain evidence="1 2">AS_MEX2019</strain>
        <tissue evidence="1">Muscle</tissue>
    </source>
</reference>
<organism evidence="1 2">
    <name type="scientific">Ameca splendens</name>
    <dbReference type="NCBI Taxonomy" id="208324"/>
    <lineage>
        <taxon>Eukaryota</taxon>
        <taxon>Metazoa</taxon>
        <taxon>Chordata</taxon>
        <taxon>Craniata</taxon>
        <taxon>Vertebrata</taxon>
        <taxon>Euteleostomi</taxon>
        <taxon>Actinopterygii</taxon>
        <taxon>Neopterygii</taxon>
        <taxon>Teleostei</taxon>
        <taxon>Neoteleostei</taxon>
        <taxon>Acanthomorphata</taxon>
        <taxon>Ovalentaria</taxon>
        <taxon>Atherinomorphae</taxon>
        <taxon>Cyprinodontiformes</taxon>
        <taxon>Goodeidae</taxon>
        <taxon>Ameca</taxon>
    </lineage>
</organism>
<protein>
    <submittedName>
        <fullName evidence="1">Uncharacterized protein</fullName>
    </submittedName>
</protein>